<dbReference type="Proteomes" id="UP000255264">
    <property type="component" value="Unassembled WGS sequence"/>
</dbReference>
<evidence type="ECO:0000313" key="2">
    <source>
        <dbReference type="Proteomes" id="UP000255264"/>
    </source>
</evidence>
<dbReference type="EMBL" id="UGHS01000002">
    <property type="protein sequence ID" value="STO92742.1"/>
    <property type="molecule type" value="Genomic_DNA"/>
</dbReference>
<protein>
    <submittedName>
        <fullName evidence="1">Uncharacterized protein</fullName>
    </submittedName>
</protein>
<dbReference type="OrthoDB" id="9180239at2"/>
<evidence type="ECO:0000313" key="1">
    <source>
        <dbReference type="EMBL" id="STO92742.1"/>
    </source>
</evidence>
<name>A0A377IX38_9PAST</name>
<reference evidence="1 2" key="1">
    <citation type="submission" date="2018-06" db="EMBL/GenBank/DDBJ databases">
        <authorList>
            <consortium name="Pathogen Informatics"/>
            <person name="Doyle S."/>
        </authorList>
    </citation>
    <scope>NUCLEOTIDE SEQUENCE [LARGE SCALE GENOMIC DNA]</scope>
    <source>
        <strain evidence="1 2">NCTC13335</strain>
    </source>
</reference>
<proteinExistence type="predicted"/>
<dbReference type="RefSeq" id="WP_115002782.1">
    <property type="nucleotide sequence ID" value="NZ_UGHS01000002.1"/>
</dbReference>
<keyword evidence="2" id="KW-1185">Reference proteome</keyword>
<gene>
    <name evidence="1" type="ORF">NCTC13335_00588</name>
</gene>
<organism evidence="1 2">
    <name type="scientific">Haemophilus pittmaniae</name>
    <dbReference type="NCBI Taxonomy" id="249188"/>
    <lineage>
        <taxon>Bacteria</taxon>
        <taxon>Pseudomonadati</taxon>
        <taxon>Pseudomonadota</taxon>
        <taxon>Gammaproteobacteria</taxon>
        <taxon>Pasteurellales</taxon>
        <taxon>Pasteurellaceae</taxon>
        <taxon>Haemophilus</taxon>
    </lineage>
</organism>
<dbReference type="AlphaFoldDB" id="A0A377IX38"/>
<accession>A0A377IX38</accession>
<sequence>MEIKQVPQDDSKIFRGQKKVIYATANGQYQSATSNGWAAEEFATEQAVEELKQLTRNALELVKRGEKSPLFYYMYYYRFDLIGLAQATGFWQWQIKRHFRPTIFQKLSEQKLAKYAEVFQIDIEALKHIDEQGGA</sequence>